<name>A0A1M7UXD9_9BRAD</name>
<dbReference type="Proteomes" id="UP000184096">
    <property type="component" value="Chromosome I"/>
</dbReference>
<evidence type="ECO:0000256" key="1">
    <source>
        <dbReference type="ARBA" id="ARBA00010371"/>
    </source>
</evidence>
<keyword evidence="2" id="KW-0444">Lipid biosynthesis</keyword>
<dbReference type="InterPro" id="IPR051034">
    <property type="entry name" value="Mito_Enoyl-ACP_Reductase"/>
</dbReference>
<keyword evidence="13" id="KW-1185">Reference proteome</keyword>
<dbReference type="GO" id="GO:0006633">
    <property type="term" value="P:fatty acid biosynthetic process"/>
    <property type="evidence" value="ECO:0007669"/>
    <property type="project" value="UniProtKB-KW"/>
</dbReference>
<dbReference type="OrthoDB" id="9788224at2"/>
<evidence type="ECO:0000313" key="13">
    <source>
        <dbReference type="Proteomes" id="UP000184096"/>
    </source>
</evidence>
<evidence type="ECO:0000259" key="11">
    <source>
        <dbReference type="SMART" id="SM00829"/>
    </source>
</evidence>
<dbReference type="CDD" id="cd05282">
    <property type="entry name" value="ETR_like"/>
    <property type="match status" value="1"/>
</dbReference>
<feature type="domain" description="Enoyl reductase (ER)" evidence="11">
    <location>
        <begin position="11"/>
        <end position="318"/>
    </location>
</feature>
<evidence type="ECO:0000313" key="12">
    <source>
        <dbReference type="EMBL" id="SHN87653.1"/>
    </source>
</evidence>
<dbReference type="SMART" id="SM00829">
    <property type="entry name" value="PKS_ER"/>
    <property type="match status" value="1"/>
</dbReference>
<evidence type="ECO:0000256" key="2">
    <source>
        <dbReference type="ARBA" id="ARBA00022516"/>
    </source>
</evidence>
<gene>
    <name evidence="12" type="ORF">SAMN05444170_7300</name>
</gene>
<dbReference type="AlphaFoldDB" id="A0A1M7UXD9"/>
<dbReference type="Pfam" id="PF08240">
    <property type="entry name" value="ADH_N"/>
    <property type="match status" value="1"/>
</dbReference>
<comment type="similarity">
    <text evidence="1">Belongs to the zinc-containing alcohol dehydrogenase family. Quinone oxidoreductase subfamily.</text>
</comment>
<protein>
    <recommendedName>
        <fullName evidence="9">enoyl-[acyl-carrier-protein] reductase</fullName>
        <ecNumber evidence="9">1.3.1.104</ecNumber>
    </recommendedName>
</protein>
<dbReference type="Pfam" id="PF00107">
    <property type="entry name" value="ADH_zinc_N"/>
    <property type="match status" value="1"/>
</dbReference>
<dbReference type="EMBL" id="LT670849">
    <property type="protein sequence ID" value="SHN87653.1"/>
    <property type="molecule type" value="Genomic_DNA"/>
</dbReference>
<organism evidence="12 13">
    <name type="scientific">Bradyrhizobium erythrophlei</name>
    <dbReference type="NCBI Taxonomy" id="1437360"/>
    <lineage>
        <taxon>Bacteria</taxon>
        <taxon>Pseudomonadati</taxon>
        <taxon>Pseudomonadota</taxon>
        <taxon>Alphaproteobacteria</taxon>
        <taxon>Hyphomicrobiales</taxon>
        <taxon>Nitrobacteraceae</taxon>
        <taxon>Bradyrhizobium</taxon>
    </lineage>
</organism>
<keyword evidence="7" id="KW-0443">Lipid metabolism</keyword>
<dbReference type="InterPro" id="IPR013154">
    <property type="entry name" value="ADH-like_N"/>
</dbReference>
<evidence type="ECO:0000256" key="9">
    <source>
        <dbReference type="ARBA" id="ARBA00038963"/>
    </source>
</evidence>
<evidence type="ECO:0000256" key="5">
    <source>
        <dbReference type="ARBA" id="ARBA00022946"/>
    </source>
</evidence>
<dbReference type="EC" id="1.3.1.104" evidence="9"/>
<dbReference type="InterPro" id="IPR036291">
    <property type="entry name" value="NAD(P)-bd_dom_sf"/>
</dbReference>
<dbReference type="InterPro" id="IPR011032">
    <property type="entry name" value="GroES-like_sf"/>
</dbReference>
<sequence>MRAVHLTAFGNPVECLEFVQIPEPPPPGPGQVLIGVEFSPINLNDLLVVRGTYPLRPSLPSIIGNEGVGRILAVGPGVQNVTVGDRVLTPLYGFAWAERIVVPAEGLFALPVDVDPRQLAMLTINPPTAALLLSEFVELAPGDWVVQNAANSGVGRAVIAFAKARGFKTINLVRRPELIDELKALGGDLVIVDTPEGLNLVKDALGTAAPRLAIDGVGGPSAATQINLLGRDSMLVAYSALGKAPIPVSSIALIFKRITVRGFFLSDPEHAAKIRPFVVEAAELVRSGRLYAPVAATYPLSAIKDAVAHVERGGKVLLDVGAG</sequence>
<evidence type="ECO:0000256" key="3">
    <source>
        <dbReference type="ARBA" id="ARBA00022832"/>
    </source>
</evidence>
<keyword evidence="3" id="KW-0276">Fatty acid metabolism</keyword>
<dbReference type="InterPro" id="IPR013149">
    <property type="entry name" value="ADH-like_C"/>
</dbReference>
<evidence type="ECO:0000256" key="4">
    <source>
        <dbReference type="ARBA" id="ARBA00022857"/>
    </source>
</evidence>
<evidence type="ECO:0000256" key="6">
    <source>
        <dbReference type="ARBA" id="ARBA00023002"/>
    </source>
</evidence>
<keyword evidence="5" id="KW-0809">Transit peptide</keyword>
<proteinExistence type="inferred from homology"/>
<accession>A0A1M7UXD9</accession>
<dbReference type="GO" id="GO:0141148">
    <property type="term" value="F:enoyl-[acyl-carrier-protein] reductase (NADPH) activity"/>
    <property type="evidence" value="ECO:0007669"/>
    <property type="project" value="UniProtKB-EC"/>
</dbReference>
<dbReference type="PANTHER" id="PTHR43981">
    <property type="entry name" value="ENOYL-[ACYL-CARRIER-PROTEIN] REDUCTASE, MITOCHONDRIAL"/>
    <property type="match status" value="1"/>
</dbReference>
<dbReference type="InterPro" id="IPR020843">
    <property type="entry name" value="ER"/>
</dbReference>
<dbReference type="Gene3D" id="3.90.180.10">
    <property type="entry name" value="Medium-chain alcohol dehydrogenases, catalytic domain"/>
    <property type="match status" value="1"/>
</dbReference>
<evidence type="ECO:0000256" key="10">
    <source>
        <dbReference type="ARBA" id="ARBA00048843"/>
    </source>
</evidence>
<keyword evidence="6" id="KW-0560">Oxidoreductase</keyword>
<reference evidence="13" key="1">
    <citation type="submission" date="2016-11" db="EMBL/GenBank/DDBJ databases">
        <authorList>
            <person name="Varghese N."/>
            <person name="Submissions S."/>
        </authorList>
    </citation>
    <scope>NUCLEOTIDE SEQUENCE [LARGE SCALE GENOMIC DNA]</scope>
    <source>
        <strain evidence="13">GAS401</strain>
    </source>
</reference>
<keyword evidence="4" id="KW-0521">NADP</keyword>
<evidence type="ECO:0000256" key="8">
    <source>
        <dbReference type="ARBA" id="ARBA00023160"/>
    </source>
</evidence>
<evidence type="ECO:0000256" key="7">
    <source>
        <dbReference type="ARBA" id="ARBA00023098"/>
    </source>
</evidence>
<comment type="catalytic activity">
    <reaction evidence="10">
        <text>a 2,3-saturated acyl-[ACP] + NADP(+) = a (2E)-enoyl-[ACP] + NADPH + H(+)</text>
        <dbReference type="Rhea" id="RHEA:22564"/>
        <dbReference type="Rhea" id="RHEA-COMP:9925"/>
        <dbReference type="Rhea" id="RHEA-COMP:9926"/>
        <dbReference type="ChEBI" id="CHEBI:15378"/>
        <dbReference type="ChEBI" id="CHEBI:57783"/>
        <dbReference type="ChEBI" id="CHEBI:58349"/>
        <dbReference type="ChEBI" id="CHEBI:78784"/>
        <dbReference type="ChEBI" id="CHEBI:78785"/>
        <dbReference type="EC" id="1.3.1.104"/>
    </reaction>
</comment>
<dbReference type="SUPFAM" id="SSF50129">
    <property type="entry name" value="GroES-like"/>
    <property type="match status" value="1"/>
</dbReference>
<dbReference type="RefSeq" id="WP_072825451.1">
    <property type="nucleotide sequence ID" value="NZ_LT670849.1"/>
</dbReference>
<dbReference type="PANTHER" id="PTHR43981:SF2">
    <property type="entry name" value="ENOYL-[ACYL-CARRIER-PROTEIN] REDUCTASE, MITOCHONDRIAL"/>
    <property type="match status" value="1"/>
</dbReference>
<dbReference type="SUPFAM" id="SSF51735">
    <property type="entry name" value="NAD(P)-binding Rossmann-fold domains"/>
    <property type="match status" value="1"/>
</dbReference>
<keyword evidence="8" id="KW-0275">Fatty acid biosynthesis</keyword>
<dbReference type="Gene3D" id="3.40.50.720">
    <property type="entry name" value="NAD(P)-binding Rossmann-like Domain"/>
    <property type="match status" value="1"/>
</dbReference>